<comment type="caution">
    <text evidence="1">The sequence shown here is derived from an EMBL/GenBank/DDBJ whole genome shotgun (WGS) entry which is preliminary data.</text>
</comment>
<organism evidence="1 2">
    <name type="scientific">Rugamonas rivuli</name>
    <dbReference type="NCBI Taxonomy" id="2743358"/>
    <lineage>
        <taxon>Bacteria</taxon>
        <taxon>Pseudomonadati</taxon>
        <taxon>Pseudomonadota</taxon>
        <taxon>Betaproteobacteria</taxon>
        <taxon>Burkholderiales</taxon>
        <taxon>Oxalobacteraceae</taxon>
        <taxon>Telluria group</taxon>
        <taxon>Rugamonas</taxon>
    </lineage>
</organism>
<dbReference type="AlphaFoldDB" id="A0A843SAU8"/>
<evidence type="ECO:0000313" key="1">
    <source>
        <dbReference type="EMBL" id="MQA19331.1"/>
    </source>
</evidence>
<accession>A0A843SAU8</accession>
<dbReference type="EMBL" id="WHUF01000002">
    <property type="protein sequence ID" value="MQA19331.1"/>
    <property type="molecule type" value="Genomic_DNA"/>
</dbReference>
<protein>
    <submittedName>
        <fullName evidence="1">Uncharacterized protein</fullName>
    </submittedName>
</protein>
<keyword evidence="2" id="KW-1185">Reference proteome</keyword>
<proteinExistence type="predicted"/>
<name>A0A843SAU8_9BURK</name>
<gene>
    <name evidence="1" type="ORF">GEV01_07365</name>
</gene>
<dbReference type="RefSeq" id="WP_152803048.1">
    <property type="nucleotide sequence ID" value="NZ_WHUF01000002.1"/>
</dbReference>
<dbReference type="Proteomes" id="UP000444318">
    <property type="component" value="Unassembled WGS sequence"/>
</dbReference>
<evidence type="ECO:0000313" key="2">
    <source>
        <dbReference type="Proteomes" id="UP000444318"/>
    </source>
</evidence>
<reference evidence="1 2" key="1">
    <citation type="submission" date="2019-10" db="EMBL/GenBank/DDBJ databases">
        <title>Two novel species isolated from a subtropical stream in China.</title>
        <authorList>
            <person name="Lu H."/>
        </authorList>
    </citation>
    <scope>NUCLEOTIDE SEQUENCE [LARGE SCALE GENOMIC DNA]</scope>
    <source>
        <strain evidence="1 2">FT103W</strain>
    </source>
</reference>
<sequence length="353" mass="40656">MDIFALYPTSPGYDFITEDTYFQKTQRRFPWATHTKSLPKSPLYLATCPECKNAIEIRELDRVRGENERAPMEPFGKHYQHNVPGLDIIYDQAKYDNCSLRAKVSLSSSEPRLSQAFNDEVLKLLVNEAAVVREVLATTVGIGFGDRLFESMLKTFIEQGRYRCKGVMPSNLPFALLYWTESQWITGQYISSEKHVEMECAIENSLHFCMSGRQISSKHWRDKQSAAARDKTPLPSRPDWGPHRLAFFMGKRVVRGDERKGEKNHMTLTLTEHTNNKPTGNPIYKKKISYSNNHFPNAIRAFERRMSKPEEAAETLAKRIRAGKLAYSYAKHLLPDTWRPNWEDEEGARLDAS</sequence>